<evidence type="ECO:0000256" key="3">
    <source>
        <dbReference type="ARBA" id="ARBA00022806"/>
    </source>
</evidence>
<dbReference type="InterPro" id="IPR002711">
    <property type="entry name" value="HNH"/>
</dbReference>
<gene>
    <name evidence="7" type="ORF">WDJ50_13240</name>
</gene>
<dbReference type="PANTHER" id="PTHR11274:SF0">
    <property type="entry name" value="GENERAL TRANSCRIPTION AND DNA REPAIR FACTOR IIH HELICASE SUBUNIT XPB"/>
    <property type="match status" value="1"/>
</dbReference>
<proteinExistence type="predicted"/>
<dbReference type="SMART" id="SM00487">
    <property type="entry name" value="DEXDc"/>
    <property type="match status" value="1"/>
</dbReference>
<keyword evidence="2" id="KW-0378">Hydrolase</keyword>
<evidence type="ECO:0000256" key="4">
    <source>
        <dbReference type="ARBA" id="ARBA00022840"/>
    </source>
</evidence>
<dbReference type="GO" id="GO:0004386">
    <property type="term" value="F:helicase activity"/>
    <property type="evidence" value="ECO:0007669"/>
    <property type="project" value="UniProtKB-KW"/>
</dbReference>
<keyword evidence="3 7" id="KW-0347">Helicase</keyword>
<dbReference type="CDD" id="cd00085">
    <property type="entry name" value="HNHc"/>
    <property type="match status" value="1"/>
</dbReference>
<dbReference type="PANTHER" id="PTHR11274">
    <property type="entry name" value="RAD25/XP-B DNA REPAIR HELICASE"/>
    <property type="match status" value="1"/>
</dbReference>
<evidence type="ECO:0000259" key="6">
    <source>
        <dbReference type="PROSITE" id="PS51194"/>
    </source>
</evidence>
<dbReference type="InterPro" id="IPR006935">
    <property type="entry name" value="Helicase/UvrB_N"/>
</dbReference>
<keyword evidence="4" id="KW-0067">ATP-binding</keyword>
<dbReference type="PROSITE" id="PS51194">
    <property type="entry name" value="HELICASE_CTER"/>
    <property type="match status" value="1"/>
</dbReference>
<dbReference type="PROSITE" id="PS51192">
    <property type="entry name" value="HELICASE_ATP_BIND_1"/>
    <property type="match status" value="1"/>
</dbReference>
<dbReference type="GO" id="GO:0016787">
    <property type="term" value="F:hydrolase activity"/>
    <property type="evidence" value="ECO:0007669"/>
    <property type="project" value="UniProtKB-KW"/>
</dbReference>
<keyword evidence="1" id="KW-0547">Nucleotide-binding</keyword>
<protein>
    <submittedName>
        <fullName evidence="7">DEAD/DEAH box helicase family protein</fullName>
    </submittedName>
</protein>
<evidence type="ECO:0000256" key="1">
    <source>
        <dbReference type="ARBA" id="ARBA00022741"/>
    </source>
</evidence>
<dbReference type="Pfam" id="PF00271">
    <property type="entry name" value="Helicase_C"/>
    <property type="match status" value="1"/>
</dbReference>
<feature type="domain" description="Helicase ATP-binding" evidence="5">
    <location>
        <begin position="41"/>
        <end position="227"/>
    </location>
</feature>
<dbReference type="EMBL" id="CP149782">
    <property type="protein sequence ID" value="WYF44341.1"/>
    <property type="molecule type" value="Genomic_DNA"/>
</dbReference>
<dbReference type="InterPro" id="IPR001650">
    <property type="entry name" value="Helicase_C-like"/>
</dbReference>
<evidence type="ECO:0000259" key="5">
    <source>
        <dbReference type="PROSITE" id="PS51192"/>
    </source>
</evidence>
<feature type="domain" description="Helicase C-terminal" evidence="6">
    <location>
        <begin position="291"/>
        <end position="481"/>
    </location>
</feature>
<dbReference type="GO" id="GO:0005524">
    <property type="term" value="F:ATP binding"/>
    <property type="evidence" value="ECO:0007669"/>
    <property type="project" value="UniProtKB-KW"/>
</dbReference>
<dbReference type="GO" id="GO:0003677">
    <property type="term" value="F:DNA binding"/>
    <property type="evidence" value="ECO:0007669"/>
    <property type="project" value="InterPro"/>
</dbReference>
<dbReference type="RefSeq" id="WP_339095558.1">
    <property type="nucleotide sequence ID" value="NZ_CP149782.1"/>
</dbReference>
<organism evidence="7">
    <name type="scientific">Deinococcus sp. VB142</name>
    <dbReference type="NCBI Taxonomy" id="3112952"/>
    <lineage>
        <taxon>Bacteria</taxon>
        <taxon>Thermotogati</taxon>
        <taxon>Deinococcota</taxon>
        <taxon>Deinococci</taxon>
        <taxon>Deinococcales</taxon>
        <taxon>Deinococcaceae</taxon>
        <taxon>Deinococcus</taxon>
    </lineage>
</organism>
<dbReference type="SMART" id="SM00507">
    <property type="entry name" value="HNHc"/>
    <property type="match status" value="1"/>
</dbReference>
<dbReference type="Gene3D" id="1.10.30.50">
    <property type="match status" value="1"/>
</dbReference>
<dbReference type="InterPro" id="IPR050615">
    <property type="entry name" value="ATP-dep_DNA_Helicase"/>
</dbReference>
<dbReference type="InterPro" id="IPR003615">
    <property type="entry name" value="HNH_nuc"/>
</dbReference>
<dbReference type="GO" id="GO:0008270">
    <property type="term" value="F:zinc ion binding"/>
    <property type="evidence" value="ECO:0007669"/>
    <property type="project" value="InterPro"/>
</dbReference>
<sequence>MTQVQRRGFVTYPLPDVRRYPSHKVPAPHQEDALRALRKWMTGNDSEKGGILVLPTGGGKTFTATRFLTEGPLTQGHKVVWLAHTHHLLDQAFSGFGKDSSGRYEVGHIGGQREKLTLRTVSGTLGHGRVAEIQATDDVLIITLQTLARAMKARVHPGLQSFLKEARQIGLTVVFDECHHAPAPTFRKLIEALREEVPDLQLLGLTATPTYTDERRQGYLRKLFPQSLLYQADLQSLIAAGVLARPIVEEPSTSINPEFSEHDYQEWLGSYRDIPEKVIAYLASHRTRNAFIADTYVQNREKYGQTIIFADRWYQCTALVELLRQRGVRADAIFTHQEANPGSVEARSARSASENEAVLARFKQQELDVLVNIRMLTEGTDVPSAKTVFLTRQTTSRILLTQMIGRALRGPKFGGTDEAYVVAFIDEWKQHINWARWDDLVNLDVEDETTQGAVKLPVEVISIDLVAHLAREMDVQEAVKIPFLTLLPVGWYVVNYDAAVQPKPQGDSLEEKAVQESEAANDDVEVVSQLIPVFSQDQAAYMRLFHDLEKADLSDFDDIQLGAGAEEKVRTWVQTFFTSGERLTRLQEDVQSVIRHRALHGSWPKFTPFEARKDHDIDALAERLAFQEQLSRVAENTALRAEFESAERLWNTLYRNYDQFKRQYDASVNRLLYLKEHPEATPDFGETQGVFLPDEVPQKVKNAVRRRDRVCLCCGSKTGLQVDHIRSRYAGGNHDPENLQLLCGICNRLKGTREIDFRKRKTPLISAAQARANAQEFLSRNPPSNLMSSDFSRAINLVLECRAVTGMSHRPRAANRPAEYEITLIKGNDPSWVQPFADEYFTLCRHNLPASQHPFFPTVKVVSSQREIE</sequence>
<evidence type="ECO:0000313" key="7">
    <source>
        <dbReference type="EMBL" id="WYF44341.1"/>
    </source>
</evidence>
<dbReference type="GO" id="GO:0004519">
    <property type="term" value="F:endonuclease activity"/>
    <property type="evidence" value="ECO:0007669"/>
    <property type="project" value="InterPro"/>
</dbReference>
<dbReference type="AlphaFoldDB" id="A0AAU6Q133"/>
<name>A0AAU6Q133_9DEIO</name>
<dbReference type="SUPFAM" id="SSF52540">
    <property type="entry name" value="P-loop containing nucleoside triphosphate hydrolases"/>
    <property type="match status" value="1"/>
</dbReference>
<dbReference type="Pfam" id="PF04851">
    <property type="entry name" value="ResIII"/>
    <property type="match status" value="1"/>
</dbReference>
<dbReference type="SMART" id="SM00490">
    <property type="entry name" value="HELICc"/>
    <property type="match status" value="1"/>
</dbReference>
<accession>A0AAU6Q133</accession>
<dbReference type="Pfam" id="PF01844">
    <property type="entry name" value="HNH"/>
    <property type="match status" value="1"/>
</dbReference>
<evidence type="ECO:0000256" key="2">
    <source>
        <dbReference type="ARBA" id="ARBA00022801"/>
    </source>
</evidence>
<reference evidence="7" key="1">
    <citation type="submission" date="2024-03" db="EMBL/GenBank/DDBJ databases">
        <title>Deinococcus weizhi sp. nov., isolated from human skin.</title>
        <authorList>
            <person name="Wei Z."/>
            <person name="Tian F."/>
            <person name="Yang C."/>
            <person name="Xin L.T."/>
            <person name="Wen Z.J."/>
            <person name="Lan K.C."/>
            <person name="Yu L."/>
            <person name="Zhe W."/>
            <person name="Dan F.D."/>
            <person name="Jun W."/>
            <person name="Rui Z."/>
            <person name="Yong X.J."/>
            <person name="Ting Y."/>
            <person name="Wei X."/>
            <person name="Xu Z.G."/>
            <person name="Xin Z."/>
            <person name="Dong F.G."/>
            <person name="Ni X.M."/>
            <person name="Zheng M.G."/>
            <person name="Chun Y."/>
            <person name="Qian W.X."/>
        </authorList>
    </citation>
    <scope>NUCLEOTIDE SEQUENCE</scope>
    <source>
        <strain evidence="7">VB142</strain>
    </source>
</reference>
<dbReference type="Gene3D" id="3.40.50.300">
    <property type="entry name" value="P-loop containing nucleotide triphosphate hydrolases"/>
    <property type="match status" value="2"/>
</dbReference>
<dbReference type="InterPro" id="IPR014001">
    <property type="entry name" value="Helicase_ATP-bd"/>
</dbReference>
<dbReference type="InterPro" id="IPR027417">
    <property type="entry name" value="P-loop_NTPase"/>
</dbReference>